<evidence type="ECO:0000313" key="2">
    <source>
        <dbReference type="EMBL" id="MFD2547038.1"/>
    </source>
</evidence>
<reference evidence="3" key="1">
    <citation type="journal article" date="2019" name="Int. J. Syst. Evol. Microbiol.">
        <title>The Global Catalogue of Microorganisms (GCM) 10K type strain sequencing project: providing services to taxonomists for standard genome sequencing and annotation.</title>
        <authorList>
            <consortium name="The Broad Institute Genomics Platform"/>
            <consortium name="The Broad Institute Genome Sequencing Center for Infectious Disease"/>
            <person name="Wu L."/>
            <person name="Ma J."/>
        </authorList>
    </citation>
    <scope>NUCLEOTIDE SEQUENCE [LARGE SCALE GENOMIC DNA]</scope>
    <source>
        <strain evidence="3">KCTC 42662</strain>
    </source>
</reference>
<proteinExistence type="predicted"/>
<name>A0ABW5KG13_9SPHI</name>
<organism evidence="2 3">
    <name type="scientific">Sphingobacterium suaedae</name>
    <dbReference type="NCBI Taxonomy" id="1686402"/>
    <lineage>
        <taxon>Bacteria</taxon>
        <taxon>Pseudomonadati</taxon>
        <taxon>Bacteroidota</taxon>
        <taxon>Sphingobacteriia</taxon>
        <taxon>Sphingobacteriales</taxon>
        <taxon>Sphingobacteriaceae</taxon>
        <taxon>Sphingobacterium</taxon>
    </lineage>
</organism>
<dbReference type="InterPro" id="IPR029062">
    <property type="entry name" value="Class_I_gatase-like"/>
</dbReference>
<dbReference type="EMBL" id="JBHULR010000003">
    <property type="protein sequence ID" value="MFD2547038.1"/>
    <property type="molecule type" value="Genomic_DNA"/>
</dbReference>
<dbReference type="PANTHER" id="PTHR40469">
    <property type="entry name" value="SECRETED GLYCOSYL HYDROLASE"/>
    <property type="match status" value="1"/>
</dbReference>
<comment type="caution">
    <text evidence="2">The sequence shown here is derived from an EMBL/GenBank/DDBJ whole genome shotgun (WGS) entry which is preliminary data.</text>
</comment>
<dbReference type="InterPro" id="IPR029010">
    <property type="entry name" value="ThuA-like"/>
</dbReference>
<keyword evidence="3" id="KW-1185">Reference proteome</keyword>
<protein>
    <submittedName>
        <fullName evidence="2">ThuA domain-containing protein</fullName>
    </submittedName>
</protein>
<evidence type="ECO:0000259" key="1">
    <source>
        <dbReference type="Pfam" id="PF06283"/>
    </source>
</evidence>
<sequence length="238" mass="26989">MRNRSFLAVLLVSIVLFSASAQKRVLIFTKTTGFRHKSIPKGVETVQRLLTAEGISTVHSENADYFCADSLALFDAVIFLSTTGDILSNSQKQAFQQFIRGGKGFVGIHAASDTEFNWPWYGQLVGGYFSRHPEVQEARINVLDQNHPATKHLQQIWWHKDEWYDFKDVQPGLHILMNLDEGSYKGGGMGKMHPIAWFRTFDGGRTFYTGLGHTDESYDVDNFQKHLVGGIKYVLHME</sequence>
<accession>A0ABW5KG13</accession>
<dbReference type="RefSeq" id="WP_380901407.1">
    <property type="nucleotide sequence ID" value="NZ_JBHUEG010000007.1"/>
</dbReference>
<gene>
    <name evidence="2" type="ORF">ACFSR5_05180</name>
</gene>
<dbReference type="Pfam" id="PF06283">
    <property type="entry name" value="ThuA"/>
    <property type="match status" value="1"/>
</dbReference>
<evidence type="ECO:0000313" key="3">
    <source>
        <dbReference type="Proteomes" id="UP001597545"/>
    </source>
</evidence>
<dbReference type="SUPFAM" id="SSF52317">
    <property type="entry name" value="Class I glutamine amidotransferase-like"/>
    <property type="match status" value="1"/>
</dbReference>
<dbReference type="Proteomes" id="UP001597545">
    <property type="component" value="Unassembled WGS sequence"/>
</dbReference>
<feature type="domain" description="ThuA-like" evidence="1">
    <location>
        <begin position="24"/>
        <end position="234"/>
    </location>
</feature>
<dbReference type="Gene3D" id="3.40.50.880">
    <property type="match status" value="1"/>
</dbReference>
<dbReference type="PANTHER" id="PTHR40469:SF2">
    <property type="entry name" value="GALACTOSE-BINDING DOMAIN-LIKE SUPERFAMILY PROTEIN"/>
    <property type="match status" value="1"/>
</dbReference>